<reference evidence="1 2" key="1">
    <citation type="submission" date="2016-07" db="EMBL/GenBank/DDBJ databases">
        <title>Bacillus oceanisediminis whole genome.</title>
        <authorList>
            <person name="Pal Y."/>
            <person name="Verma A."/>
            <person name="Mual P."/>
            <person name="Srinivasan K."/>
        </authorList>
    </citation>
    <scope>NUCLEOTIDE SEQUENCE [LARGE SCALE GENOMIC DNA]</scope>
    <source>
        <strain evidence="1 2">Bhandara28</strain>
    </source>
</reference>
<organism evidence="1 2">
    <name type="scientific">Cytobacillus oceanisediminis</name>
    <dbReference type="NCBI Taxonomy" id="665099"/>
    <lineage>
        <taxon>Bacteria</taxon>
        <taxon>Bacillati</taxon>
        <taxon>Bacillota</taxon>
        <taxon>Bacilli</taxon>
        <taxon>Bacillales</taxon>
        <taxon>Bacillaceae</taxon>
        <taxon>Cytobacillus</taxon>
    </lineage>
</organism>
<gene>
    <name evidence="1" type="ORF">BBV17_23935</name>
</gene>
<evidence type="ECO:0000313" key="1">
    <source>
        <dbReference type="EMBL" id="OHX45080.1"/>
    </source>
</evidence>
<proteinExistence type="predicted"/>
<name>A0ABX3CN23_9BACI</name>
<dbReference type="RefSeq" id="WP_071158458.1">
    <property type="nucleotide sequence ID" value="NZ_MBRJ01000038.1"/>
</dbReference>
<evidence type="ECO:0008006" key="3">
    <source>
        <dbReference type="Google" id="ProtNLM"/>
    </source>
</evidence>
<accession>A0ABX3CN23</accession>
<evidence type="ECO:0000313" key="2">
    <source>
        <dbReference type="Proteomes" id="UP000180194"/>
    </source>
</evidence>
<protein>
    <recommendedName>
        <fullName evidence="3">WYL domain-containing protein</fullName>
    </recommendedName>
</protein>
<keyword evidence="2" id="KW-1185">Reference proteome</keyword>
<dbReference type="Proteomes" id="UP000180194">
    <property type="component" value="Unassembled WGS sequence"/>
</dbReference>
<comment type="caution">
    <text evidence="1">The sequence shown here is derived from an EMBL/GenBank/DDBJ whole genome shotgun (WGS) entry which is preliminary data.</text>
</comment>
<dbReference type="EMBL" id="MBRJ01000038">
    <property type="protein sequence ID" value="OHX45080.1"/>
    <property type="molecule type" value="Genomic_DNA"/>
</dbReference>
<sequence length="72" mass="8099">MKGLLLRAASSEAVLEMIYLDNKGSISQRRIKVLAVGEESFRAYCSIRKQQRNFLIRNILSVGQARKMGRGA</sequence>